<evidence type="ECO:0000313" key="8">
    <source>
        <dbReference type="Proteomes" id="UP001589774"/>
    </source>
</evidence>
<dbReference type="Proteomes" id="UP001589774">
    <property type="component" value="Unassembled WGS sequence"/>
</dbReference>
<name>A0ABV6HMD8_9SPHI</name>
<dbReference type="Pfam" id="PF04542">
    <property type="entry name" value="Sigma70_r2"/>
    <property type="match status" value="1"/>
</dbReference>
<evidence type="ECO:0000259" key="6">
    <source>
        <dbReference type="Pfam" id="PF08281"/>
    </source>
</evidence>
<evidence type="ECO:0000313" key="7">
    <source>
        <dbReference type="EMBL" id="MFC0320078.1"/>
    </source>
</evidence>
<dbReference type="InterPro" id="IPR013324">
    <property type="entry name" value="RNA_pol_sigma_r3/r4-like"/>
</dbReference>
<reference evidence="7 8" key="1">
    <citation type="submission" date="2024-09" db="EMBL/GenBank/DDBJ databases">
        <authorList>
            <person name="Sun Q."/>
            <person name="Mori K."/>
        </authorList>
    </citation>
    <scope>NUCLEOTIDE SEQUENCE [LARGE SCALE GENOMIC DNA]</scope>
    <source>
        <strain evidence="7 8">CCM 7765</strain>
    </source>
</reference>
<dbReference type="InterPro" id="IPR007627">
    <property type="entry name" value="RNA_pol_sigma70_r2"/>
</dbReference>
<dbReference type="Gene3D" id="1.10.10.10">
    <property type="entry name" value="Winged helix-like DNA-binding domain superfamily/Winged helix DNA-binding domain"/>
    <property type="match status" value="1"/>
</dbReference>
<organism evidence="7 8">
    <name type="scientific">Olivibacter oleidegradans</name>
    <dbReference type="NCBI Taxonomy" id="760123"/>
    <lineage>
        <taxon>Bacteria</taxon>
        <taxon>Pseudomonadati</taxon>
        <taxon>Bacteroidota</taxon>
        <taxon>Sphingobacteriia</taxon>
        <taxon>Sphingobacteriales</taxon>
        <taxon>Sphingobacteriaceae</taxon>
        <taxon>Olivibacter</taxon>
    </lineage>
</organism>
<sequence>MALISLDTETDLLVRVANGDEKAFEQLFYAYYDKLGAFVYQLTSSDILAEEVVQEAFIEVWLRRESLREISSFRGYIFILTKNRMLNALRKIANEKLRNEIWQGGLIQYESADAGDDPVDRYKAILEEAIQKLPPQQQKVFKMSKIEHLKQEEIARVLQLSPETVKKHMKLALKFLRNYFAEARIDLPLLVILLSRFLR</sequence>
<dbReference type="SUPFAM" id="SSF88946">
    <property type="entry name" value="Sigma2 domain of RNA polymerase sigma factors"/>
    <property type="match status" value="1"/>
</dbReference>
<proteinExistence type="inferred from homology"/>
<dbReference type="InterPro" id="IPR014284">
    <property type="entry name" value="RNA_pol_sigma-70_dom"/>
</dbReference>
<evidence type="ECO:0000256" key="3">
    <source>
        <dbReference type="ARBA" id="ARBA00023082"/>
    </source>
</evidence>
<dbReference type="CDD" id="cd06171">
    <property type="entry name" value="Sigma70_r4"/>
    <property type="match status" value="1"/>
</dbReference>
<dbReference type="SUPFAM" id="SSF88659">
    <property type="entry name" value="Sigma3 and sigma4 domains of RNA polymerase sigma factors"/>
    <property type="match status" value="1"/>
</dbReference>
<dbReference type="InterPro" id="IPR013249">
    <property type="entry name" value="RNA_pol_sigma70_r4_t2"/>
</dbReference>
<dbReference type="EMBL" id="JBHLWO010000002">
    <property type="protein sequence ID" value="MFC0320078.1"/>
    <property type="molecule type" value="Genomic_DNA"/>
</dbReference>
<dbReference type="InterPro" id="IPR036388">
    <property type="entry name" value="WH-like_DNA-bd_sf"/>
</dbReference>
<keyword evidence="3" id="KW-0731">Sigma factor</keyword>
<comment type="caution">
    <text evidence="7">The sequence shown here is derived from an EMBL/GenBank/DDBJ whole genome shotgun (WGS) entry which is preliminary data.</text>
</comment>
<comment type="similarity">
    <text evidence="1">Belongs to the sigma-70 factor family. ECF subfamily.</text>
</comment>
<dbReference type="PANTHER" id="PTHR43133:SF46">
    <property type="entry name" value="RNA POLYMERASE SIGMA-70 FACTOR ECF SUBFAMILY"/>
    <property type="match status" value="1"/>
</dbReference>
<evidence type="ECO:0000256" key="2">
    <source>
        <dbReference type="ARBA" id="ARBA00023015"/>
    </source>
</evidence>
<dbReference type="Gene3D" id="1.10.1740.10">
    <property type="match status" value="1"/>
</dbReference>
<dbReference type="NCBIfam" id="TIGR02937">
    <property type="entry name" value="sigma70-ECF"/>
    <property type="match status" value="1"/>
</dbReference>
<feature type="domain" description="RNA polymerase sigma-70 region 2" evidence="5">
    <location>
        <begin position="28"/>
        <end position="91"/>
    </location>
</feature>
<keyword evidence="2" id="KW-0805">Transcription regulation</keyword>
<evidence type="ECO:0000256" key="1">
    <source>
        <dbReference type="ARBA" id="ARBA00010641"/>
    </source>
</evidence>
<dbReference type="PANTHER" id="PTHR43133">
    <property type="entry name" value="RNA POLYMERASE ECF-TYPE SIGMA FACTO"/>
    <property type="match status" value="1"/>
</dbReference>
<dbReference type="RefSeq" id="WP_130855333.1">
    <property type="nucleotide sequence ID" value="NZ_JBHLWO010000002.1"/>
</dbReference>
<dbReference type="InterPro" id="IPR013325">
    <property type="entry name" value="RNA_pol_sigma_r2"/>
</dbReference>
<protein>
    <submittedName>
        <fullName evidence="7">RNA polymerase sigma-70 factor</fullName>
    </submittedName>
</protein>
<evidence type="ECO:0000259" key="5">
    <source>
        <dbReference type="Pfam" id="PF04542"/>
    </source>
</evidence>
<accession>A0ABV6HMD8</accession>
<keyword evidence="4" id="KW-0804">Transcription</keyword>
<dbReference type="NCBIfam" id="TIGR02985">
    <property type="entry name" value="Sig70_bacteroi1"/>
    <property type="match status" value="1"/>
</dbReference>
<dbReference type="Pfam" id="PF08281">
    <property type="entry name" value="Sigma70_r4_2"/>
    <property type="match status" value="1"/>
</dbReference>
<evidence type="ECO:0000256" key="4">
    <source>
        <dbReference type="ARBA" id="ARBA00023163"/>
    </source>
</evidence>
<dbReference type="InterPro" id="IPR014327">
    <property type="entry name" value="RNA_pol_sigma70_bacteroid"/>
</dbReference>
<feature type="domain" description="RNA polymerase sigma factor 70 region 4 type 2" evidence="6">
    <location>
        <begin position="125"/>
        <end position="176"/>
    </location>
</feature>
<gene>
    <name evidence="7" type="ORF">ACFFI0_17270</name>
</gene>
<keyword evidence="8" id="KW-1185">Reference proteome</keyword>
<dbReference type="InterPro" id="IPR039425">
    <property type="entry name" value="RNA_pol_sigma-70-like"/>
</dbReference>